<keyword evidence="3" id="KW-0732">Signal</keyword>
<dbReference type="SUPFAM" id="SSF56954">
    <property type="entry name" value="Outer membrane efflux proteins (OEP)"/>
    <property type="match status" value="1"/>
</dbReference>
<protein>
    <submittedName>
        <fullName evidence="4">TolC family protein</fullName>
    </submittedName>
</protein>
<dbReference type="Pfam" id="PF02321">
    <property type="entry name" value="OEP"/>
    <property type="match status" value="2"/>
</dbReference>
<dbReference type="InterPro" id="IPR003423">
    <property type="entry name" value="OMP_efflux"/>
</dbReference>
<sequence length="412" mass="44745">MFPKLRTALLAAALVFTSCVALAEPITLEEAIAKALEAAPLLKANEAEIAAARAGRVQAGVRPNPSVMVEAENFVGTGPYNVLGQAEITGMYSQPIERGGKRDARIGLAERGIGVAEAARKVTRLDIAAAVERSFIDVMIADAVVKITTYRLETEQGIEREALRRVRGYKDPLFVETRAAARVAQAQIDVDQAEAKARATRNVLASFWSGIGEDLEVAGDFLPYRPVEQKLAPADLALAEAQTARASAAVRVEQTKRVQDYTVSGGARFLRGTNDVALVAGVTIPLGRFDKNQGNIERAQAERLQAELTAEANRLERLRRLASLRADADAARTRADAIMAEVYPRTVKTLAQVREGYNRGGFNFRDVQDAADAILAVQEQWLAAMTQYRDLQTEIDRLTGRFDATADKGINP</sequence>
<dbReference type="PANTHER" id="PTHR30203:SF24">
    <property type="entry name" value="BLR4935 PROTEIN"/>
    <property type="match status" value="1"/>
</dbReference>
<feature type="coiled-coil region" evidence="2">
    <location>
        <begin position="296"/>
        <end position="341"/>
    </location>
</feature>
<evidence type="ECO:0000256" key="2">
    <source>
        <dbReference type="SAM" id="Coils"/>
    </source>
</evidence>
<dbReference type="InterPro" id="IPR010131">
    <property type="entry name" value="MdtP/NodT-like"/>
</dbReference>
<gene>
    <name evidence="4" type="ORF">ACFSAG_10540</name>
</gene>
<name>A0ABW4MFM0_9SPHN</name>
<evidence type="ECO:0000313" key="4">
    <source>
        <dbReference type="EMBL" id="MFD1767278.1"/>
    </source>
</evidence>
<feature type="signal peptide" evidence="3">
    <location>
        <begin position="1"/>
        <end position="23"/>
    </location>
</feature>
<dbReference type="Proteomes" id="UP001597215">
    <property type="component" value="Unassembled WGS sequence"/>
</dbReference>
<proteinExistence type="inferred from homology"/>
<dbReference type="EMBL" id="JBHUEL010000009">
    <property type="protein sequence ID" value="MFD1767278.1"/>
    <property type="molecule type" value="Genomic_DNA"/>
</dbReference>
<dbReference type="PROSITE" id="PS51257">
    <property type="entry name" value="PROKAR_LIPOPROTEIN"/>
    <property type="match status" value="1"/>
</dbReference>
<evidence type="ECO:0000256" key="3">
    <source>
        <dbReference type="SAM" id="SignalP"/>
    </source>
</evidence>
<keyword evidence="2" id="KW-0175">Coiled coil</keyword>
<dbReference type="Gene3D" id="1.20.1600.10">
    <property type="entry name" value="Outer membrane efflux proteins (OEP)"/>
    <property type="match status" value="1"/>
</dbReference>
<keyword evidence="5" id="KW-1185">Reference proteome</keyword>
<organism evidence="4 5">
    <name type="scientific">Sphingorhabdus buctiana</name>
    <dbReference type="NCBI Taxonomy" id="1508805"/>
    <lineage>
        <taxon>Bacteria</taxon>
        <taxon>Pseudomonadati</taxon>
        <taxon>Pseudomonadota</taxon>
        <taxon>Alphaproteobacteria</taxon>
        <taxon>Sphingomonadales</taxon>
        <taxon>Sphingomonadaceae</taxon>
        <taxon>Sphingorhabdus</taxon>
    </lineage>
</organism>
<accession>A0ABW4MFM0</accession>
<comment type="similarity">
    <text evidence="1">Belongs to the outer membrane factor (OMF) (TC 1.B.17) family.</text>
</comment>
<evidence type="ECO:0000313" key="5">
    <source>
        <dbReference type="Proteomes" id="UP001597215"/>
    </source>
</evidence>
<dbReference type="PANTHER" id="PTHR30203">
    <property type="entry name" value="OUTER MEMBRANE CATION EFFLUX PROTEIN"/>
    <property type="match status" value="1"/>
</dbReference>
<comment type="caution">
    <text evidence="4">The sequence shown here is derived from an EMBL/GenBank/DDBJ whole genome shotgun (WGS) entry which is preliminary data.</text>
</comment>
<evidence type="ECO:0000256" key="1">
    <source>
        <dbReference type="ARBA" id="ARBA00007613"/>
    </source>
</evidence>
<reference evidence="5" key="1">
    <citation type="journal article" date="2019" name="Int. J. Syst. Evol. Microbiol.">
        <title>The Global Catalogue of Microorganisms (GCM) 10K type strain sequencing project: providing services to taxonomists for standard genome sequencing and annotation.</title>
        <authorList>
            <consortium name="The Broad Institute Genomics Platform"/>
            <consortium name="The Broad Institute Genome Sequencing Center for Infectious Disease"/>
            <person name="Wu L."/>
            <person name="Ma J."/>
        </authorList>
    </citation>
    <scope>NUCLEOTIDE SEQUENCE [LARGE SCALE GENOMIC DNA]</scope>
    <source>
        <strain evidence="5">CGMCC 1.12449</strain>
    </source>
</reference>
<dbReference type="RefSeq" id="WP_381514507.1">
    <property type="nucleotide sequence ID" value="NZ_JBHUEL010000009.1"/>
</dbReference>
<feature type="chain" id="PRO_5046715377" evidence="3">
    <location>
        <begin position="24"/>
        <end position="412"/>
    </location>
</feature>